<organism evidence="4 5">
    <name type="scientific">Vitrella brassicaformis (strain CCMP3155)</name>
    <dbReference type="NCBI Taxonomy" id="1169540"/>
    <lineage>
        <taxon>Eukaryota</taxon>
        <taxon>Sar</taxon>
        <taxon>Alveolata</taxon>
        <taxon>Colpodellida</taxon>
        <taxon>Vitrellaceae</taxon>
        <taxon>Vitrella</taxon>
    </lineage>
</organism>
<keyword evidence="2" id="KW-0812">Transmembrane</keyword>
<feature type="transmembrane region" description="Helical" evidence="2">
    <location>
        <begin position="735"/>
        <end position="757"/>
    </location>
</feature>
<evidence type="ECO:0000313" key="5">
    <source>
        <dbReference type="Proteomes" id="UP000041254"/>
    </source>
</evidence>
<dbReference type="EMBL" id="CDMY01000793">
    <property type="protein sequence ID" value="CEM33812.1"/>
    <property type="molecule type" value="Genomic_DNA"/>
</dbReference>
<accession>A0A0G4GSX3</accession>
<dbReference type="InParanoid" id="A0A0G4GSX3"/>
<feature type="transmembrane region" description="Helical" evidence="2">
    <location>
        <begin position="676"/>
        <end position="692"/>
    </location>
</feature>
<dbReference type="AlphaFoldDB" id="A0A0G4GSX3"/>
<dbReference type="PANTHER" id="PTHR11319">
    <property type="entry name" value="G PROTEIN-COUPLED RECEPTOR-RELATED"/>
    <property type="match status" value="1"/>
</dbReference>
<protein>
    <recommendedName>
        <fullName evidence="3">Tyrosine-protein kinase ephrin type A/B receptor-like domain-containing protein</fullName>
    </recommendedName>
</protein>
<evidence type="ECO:0000313" key="4">
    <source>
        <dbReference type="EMBL" id="CEM33812.1"/>
    </source>
</evidence>
<dbReference type="SUPFAM" id="SSF57184">
    <property type="entry name" value="Growth factor receptor domain"/>
    <property type="match status" value="1"/>
</dbReference>
<dbReference type="InterPro" id="IPR009030">
    <property type="entry name" value="Growth_fac_rcpt_cys_sf"/>
</dbReference>
<dbReference type="CDD" id="cd00185">
    <property type="entry name" value="TNFRSF"/>
    <property type="match status" value="1"/>
</dbReference>
<keyword evidence="2" id="KW-0472">Membrane</keyword>
<feature type="transmembrane region" description="Helical" evidence="2">
    <location>
        <begin position="704"/>
        <end position="723"/>
    </location>
</feature>
<feature type="transmembrane region" description="Helical" evidence="2">
    <location>
        <begin position="588"/>
        <end position="611"/>
    </location>
</feature>
<dbReference type="OMA" id="NINMSAA"/>
<keyword evidence="5" id="KW-1185">Reference proteome</keyword>
<dbReference type="Proteomes" id="UP000041254">
    <property type="component" value="Unassembled WGS sequence"/>
</dbReference>
<sequence length="852" mass="94524">HLLAICISFLAEWSPDMDTNRAAIKLELWRNSFDTFWDANLRFDKDNRLNGAFIMLQQFPGTTSFSDLKAVAPEAVAEVPIQIPMPSFESRFIGCPPGTFNDGLECRNCSANTFSDTTNATRCEFCPPGQGQPLEGQTSCTDCEVGQANPGGSAEGCRDCTMGTFSDRKGSSVCQRCATGEFNDRERQSGCTKCGKTRTTGELGSVSAKQCVCKEGYFFTGLYELVGDTNKTSFKGTTEPRELINATIPEGTCKLCNDDLYECRGSFHPPKAKDGFYMEAYDITYRDDNGFPAIYECSPRSSCEGGAPQKCKKHRTGIACGRCEDGYSKSRGGRCNKCSIKGNRAGFLIICLLVMLPIGAYFYSKTSYEDPRKGDGTLSASTRSVMSSRTDREAADDPNKAFLIILSFLQHIGIISSFNLKMPVDVLTLFSIPRIFMLDPSILSMSCWGFDTYGKQLAFTYSIPLIFVASVIVLHFSFRLLGHVGGNWAPLNPARYSGKKAAFLQWFRKRFIDGSHGVGSIRILATVAQTSSFLYVALSSLATAGIDCYRHPSGDYTVRSHPYIFCHAARAYGGREPEDREKEYRDQLWMVGLAMFLYIFCPYIIAIVVSFRVQNLVNFKRKNGRNLEESDAIFKAAFKYVVGKYRNGMVWWECIWMARNAVLALSTVLLPNLGQLQLMYYAVILTFYLSLAPWRRSANSKLDVALTLVLLHIITMVGLFYTFPVPDDNINMSAARFSTAVLLFVEVLALVPFLYLFGSGFKKGSSSSRRFSAIFQSSRRVSRMHVGGASEKNIKPLNDDESSIRKQEKKGAAIHPAEQNMPATQLPATTQYAEQPATAKAHSSEIDAMDLA</sequence>
<dbReference type="SMART" id="SM01411">
    <property type="entry name" value="Ephrin_rec_like"/>
    <property type="match status" value="2"/>
</dbReference>
<feature type="non-terminal residue" evidence="4">
    <location>
        <position position="1"/>
    </location>
</feature>
<feature type="transmembrane region" description="Helical" evidence="2">
    <location>
        <begin position="457"/>
        <end position="478"/>
    </location>
</feature>
<evidence type="ECO:0000259" key="3">
    <source>
        <dbReference type="Pfam" id="PF07699"/>
    </source>
</evidence>
<feature type="compositionally biased region" description="Basic and acidic residues" evidence="1">
    <location>
        <begin position="792"/>
        <end position="811"/>
    </location>
</feature>
<proteinExistence type="predicted"/>
<evidence type="ECO:0000256" key="2">
    <source>
        <dbReference type="SAM" id="Phobius"/>
    </source>
</evidence>
<keyword evidence="2" id="KW-1133">Transmembrane helix</keyword>
<gene>
    <name evidence="4" type="ORF">Vbra_10233</name>
</gene>
<dbReference type="Gene3D" id="2.10.50.10">
    <property type="entry name" value="Tumor Necrosis Factor Receptor, subunit A, domain 2"/>
    <property type="match status" value="2"/>
</dbReference>
<dbReference type="InterPro" id="IPR011641">
    <property type="entry name" value="Tyr-kin_ephrin_A/B_rcpt-like"/>
</dbReference>
<feature type="transmembrane region" description="Helical" evidence="2">
    <location>
        <begin position="345"/>
        <end position="363"/>
    </location>
</feature>
<feature type="region of interest" description="Disordered" evidence="1">
    <location>
        <begin position="369"/>
        <end position="392"/>
    </location>
</feature>
<feature type="transmembrane region" description="Helical" evidence="2">
    <location>
        <begin position="401"/>
        <end position="420"/>
    </location>
</feature>
<feature type="compositionally biased region" description="Polar residues" evidence="1">
    <location>
        <begin position="378"/>
        <end position="388"/>
    </location>
</feature>
<dbReference type="OrthoDB" id="407021at2759"/>
<dbReference type="VEuPathDB" id="CryptoDB:Vbra_10233"/>
<name>A0A0G4GSX3_VITBC</name>
<feature type="compositionally biased region" description="Polar residues" evidence="1">
    <location>
        <begin position="821"/>
        <end position="833"/>
    </location>
</feature>
<feature type="domain" description="Tyrosine-protein kinase ephrin type A/B receptor-like" evidence="3">
    <location>
        <begin position="163"/>
        <end position="211"/>
    </location>
</feature>
<evidence type="ECO:0000256" key="1">
    <source>
        <dbReference type="SAM" id="MobiDB-lite"/>
    </source>
</evidence>
<feature type="region of interest" description="Disordered" evidence="1">
    <location>
        <begin position="785"/>
        <end position="852"/>
    </location>
</feature>
<dbReference type="Pfam" id="PF07699">
    <property type="entry name" value="Ephrin_rec_like"/>
    <property type="match status" value="1"/>
</dbReference>
<dbReference type="PANTHER" id="PTHR11319:SF35">
    <property type="entry name" value="OUTER MEMBRANE PROTEIN PMPC-RELATED"/>
    <property type="match status" value="1"/>
</dbReference>
<reference evidence="4 5" key="1">
    <citation type="submission" date="2014-11" db="EMBL/GenBank/DDBJ databases">
        <authorList>
            <person name="Zhu J."/>
            <person name="Qi W."/>
            <person name="Song R."/>
        </authorList>
    </citation>
    <scope>NUCLEOTIDE SEQUENCE [LARGE SCALE GENOMIC DNA]</scope>
</reference>